<dbReference type="GO" id="GO:0002937">
    <property type="term" value="P:tRNA 4-thiouridine biosynthesis"/>
    <property type="evidence" value="ECO:0007669"/>
    <property type="project" value="TreeGrafter"/>
</dbReference>
<organism evidence="11 12">
    <name type="scientific">Ignisphaera aggregans</name>
    <dbReference type="NCBI Taxonomy" id="334771"/>
    <lineage>
        <taxon>Archaea</taxon>
        <taxon>Thermoproteota</taxon>
        <taxon>Thermoprotei</taxon>
        <taxon>Desulfurococcales</taxon>
        <taxon>Desulfurococcaceae</taxon>
        <taxon>Ignisphaera</taxon>
    </lineage>
</organism>
<dbReference type="PROSITE" id="PS51165">
    <property type="entry name" value="THUMP"/>
    <property type="match status" value="1"/>
</dbReference>
<feature type="binding site" evidence="9">
    <location>
        <position position="267"/>
    </location>
    <ligand>
        <name>ATP</name>
        <dbReference type="ChEBI" id="CHEBI:30616"/>
    </ligand>
</feature>
<evidence type="ECO:0000256" key="3">
    <source>
        <dbReference type="ARBA" id="ARBA00022555"/>
    </source>
</evidence>
<accession>A0A832YZU2</accession>
<name>A0A832YZU2_9CREN</name>
<sequence>MVRWILLTRYGEIALKSERSRSRMERRLVSNIADALTSEGMKGRVWVSGARVWVCCFDSEESALEASKVVARVMGVVSVSPSIEIRFESLEDLCQKAREFFTPRVKGKVFAVRAHRVGHHSFTSKDVEKVLGKMLLDSGASRVDLENPEYEAYVEIRGDRAYLFDKVIEGPGGLPIGVEGTVLSLFSGGIDSPVATWFAMKRGCEVHMALFNIGGDPQIYSALAVAKVLADRWCYGYRPKLYVIDIRPIALKIAQHSPEEYIVILLRRAMMRLATYLAKDIGAEALVTGESLGQVASQTLRNLAVIDEASELPVLRPLIGMDKQEITAIARRIGTYELSAKMVEYCPMGTRKVTTRASLEKVREIESRIALTSDELVKTVENRLEFDLRSIPIDEVLEKLKSVSGGCRA</sequence>
<dbReference type="GO" id="GO:0009228">
    <property type="term" value="P:thiamine biosynthetic process"/>
    <property type="evidence" value="ECO:0007669"/>
    <property type="project" value="UniProtKB-KW"/>
</dbReference>
<dbReference type="GO" id="GO:0005829">
    <property type="term" value="C:cytosol"/>
    <property type="evidence" value="ECO:0007669"/>
    <property type="project" value="TreeGrafter"/>
</dbReference>
<evidence type="ECO:0000256" key="8">
    <source>
        <dbReference type="ARBA" id="ARBA00022977"/>
    </source>
</evidence>
<dbReference type="CDD" id="cd01712">
    <property type="entry name" value="PPase_ThiI"/>
    <property type="match status" value="1"/>
</dbReference>
<dbReference type="CDD" id="cd11716">
    <property type="entry name" value="THUMP_ThiI"/>
    <property type="match status" value="1"/>
</dbReference>
<dbReference type="GO" id="GO:0004810">
    <property type="term" value="F:CCA tRNA nucleotidyltransferase activity"/>
    <property type="evidence" value="ECO:0007669"/>
    <property type="project" value="InterPro"/>
</dbReference>
<dbReference type="GO" id="GO:0000049">
    <property type="term" value="F:tRNA binding"/>
    <property type="evidence" value="ECO:0007669"/>
    <property type="project" value="UniProtKB-UniRule"/>
</dbReference>
<protein>
    <recommendedName>
        <fullName evidence="9">Probable tRNA sulfurtransferase</fullName>
        <ecNumber evidence="9">2.8.1.4</ecNumber>
    </recommendedName>
    <alternativeName>
        <fullName evidence="9">Sulfur carrier protein ThiS sulfurtransferase</fullName>
    </alternativeName>
    <alternativeName>
        <fullName evidence="9">Thiamine biosynthesis protein ThiI</fullName>
    </alternativeName>
    <alternativeName>
        <fullName evidence="9">tRNA 4-thiouridine synthase</fullName>
    </alternativeName>
</protein>
<evidence type="ECO:0000256" key="5">
    <source>
        <dbReference type="ARBA" id="ARBA00022741"/>
    </source>
</evidence>
<feature type="binding site" evidence="9">
    <location>
        <position position="289"/>
    </location>
    <ligand>
        <name>ATP</name>
        <dbReference type="ChEBI" id="CHEBI:30616"/>
    </ligand>
</feature>
<dbReference type="EC" id="2.8.1.4" evidence="9"/>
<evidence type="ECO:0000256" key="4">
    <source>
        <dbReference type="ARBA" id="ARBA00022679"/>
    </source>
</evidence>
<dbReference type="InterPro" id="IPR020536">
    <property type="entry name" value="ThiI_AANH"/>
</dbReference>
<dbReference type="InterPro" id="IPR003720">
    <property type="entry name" value="tRNA_STrfase"/>
</dbReference>
<dbReference type="InterPro" id="IPR049961">
    <property type="entry name" value="ThiI_N"/>
</dbReference>
<dbReference type="InterPro" id="IPR049962">
    <property type="entry name" value="THUMP_ThiI"/>
</dbReference>
<evidence type="ECO:0000313" key="12">
    <source>
        <dbReference type="Proteomes" id="UP000605805"/>
    </source>
</evidence>
<dbReference type="EMBL" id="DQTV01000070">
    <property type="protein sequence ID" value="HIP57167.1"/>
    <property type="molecule type" value="Genomic_DNA"/>
</dbReference>
<keyword evidence="2 9" id="KW-0963">Cytoplasm</keyword>
<dbReference type="InterPro" id="IPR004114">
    <property type="entry name" value="THUMP_dom"/>
</dbReference>
<dbReference type="SUPFAM" id="SSF143437">
    <property type="entry name" value="THUMP domain-like"/>
    <property type="match status" value="1"/>
</dbReference>
<dbReference type="InterPro" id="IPR014729">
    <property type="entry name" value="Rossmann-like_a/b/a_fold"/>
</dbReference>
<proteinExistence type="inferred from homology"/>
<dbReference type="InterPro" id="IPR050102">
    <property type="entry name" value="tRNA_sulfurtransferase_ThiI"/>
</dbReference>
<keyword evidence="3 9" id="KW-0820">tRNA-binding</keyword>
<dbReference type="InterPro" id="IPR054173">
    <property type="entry name" value="ThiI_fer"/>
</dbReference>
<dbReference type="GO" id="GO:0005524">
    <property type="term" value="F:ATP binding"/>
    <property type="evidence" value="ECO:0007669"/>
    <property type="project" value="UniProtKB-UniRule"/>
</dbReference>
<dbReference type="Pfam" id="PF02568">
    <property type="entry name" value="ThiI"/>
    <property type="match status" value="1"/>
</dbReference>
<dbReference type="Gene3D" id="3.30.2130.30">
    <property type="match status" value="1"/>
</dbReference>
<comment type="similarity">
    <text evidence="9">Belongs to the ThiI family.</text>
</comment>
<feature type="binding site" evidence="9">
    <location>
        <begin position="185"/>
        <end position="186"/>
    </location>
    <ligand>
        <name>ATP</name>
        <dbReference type="ChEBI" id="CHEBI:30616"/>
    </ligand>
</feature>
<evidence type="ECO:0000256" key="6">
    <source>
        <dbReference type="ARBA" id="ARBA00022840"/>
    </source>
</evidence>
<reference evidence="11" key="1">
    <citation type="journal article" date="2020" name="ISME J.">
        <title>Gammaproteobacteria mediating utilization of methyl-, sulfur- and petroleum organic compounds in deep ocean hydrothermal plumes.</title>
        <authorList>
            <person name="Zhou Z."/>
            <person name="Liu Y."/>
            <person name="Pan J."/>
            <person name="Cron B.R."/>
            <person name="Toner B.M."/>
            <person name="Anantharaman K."/>
            <person name="Breier J.A."/>
            <person name="Dick G.J."/>
            <person name="Li M."/>
        </authorList>
    </citation>
    <scope>NUCLEOTIDE SEQUENCE</scope>
    <source>
        <strain evidence="11">SZUA-1435</strain>
    </source>
</reference>
<dbReference type="HAMAP" id="MF_00021">
    <property type="entry name" value="ThiI"/>
    <property type="match status" value="1"/>
</dbReference>
<dbReference type="GO" id="GO:0052837">
    <property type="term" value="P:thiazole biosynthetic process"/>
    <property type="evidence" value="ECO:0007669"/>
    <property type="project" value="TreeGrafter"/>
</dbReference>
<evidence type="ECO:0000256" key="9">
    <source>
        <dbReference type="HAMAP-Rule" id="MF_00021"/>
    </source>
</evidence>
<evidence type="ECO:0000256" key="7">
    <source>
        <dbReference type="ARBA" id="ARBA00022884"/>
    </source>
</evidence>
<evidence type="ECO:0000313" key="11">
    <source>
        <dbReference type="EMBL" id="HIP57167.1"/>
    </source>
</evidence>
<dbReference type="Proteomes" id="UP000605805">
    <property type="component" value="Unassembled WGS sequence"/>
</dbReference>
<dbReference type="SUPFAM" id="SSF52402">
    <property type="entry name" value="Adenine nucleotide alpha hydrolases-like"/>
    <property type="match status" value="1"/>
</dbReference>
<evidence type="ECO:0000256" key="2">
    <source>
        <dbReference type="ARBA" id="ARBA00022490"/>
    </source>
</evidence>
<dbReference type="Gene3D" id="3.40.50.620">
    <property type="entry name" value="HUPs"/>
    <property type="match status" value="1"/>
</dbReference>
<dbReference type="GO" id="GO:0009229">
    <property type="term" value="P:thiamine diphosphate biosynthetic process"/>
    <property type="evidence" value="ECO:0007669"/>
    <property type="project" value="UniProtKB-UniRule"/>
</dbReference>
<keyword evidence="8 9" id="KW-0784">Thiamine biosynthesis</keyword>
<dbReference type="AlphaFoldDB" id="A0A832YZU2"/>
<dbReference type="GO" id="GO:0140741">
    <property type="term" value="F:tRNA-uracil-4 sulfurtransferase activity"/>
    <property type="evidence" value="ECO:0007669"/>
    <property type="project" value="UniProtKB-EC"/>
</dbReference>
<comment type="catalytic activity">
    <reaction evidence="9">
        <text>[ThiI sulfur-carrier protein]-S-sulfanyl-L-cysteine + a uridine in tRNA + 2 reduced [2Fe-2S]-[ferredoxin] + ATP + H(+) = [ThiI sulfur-carrier protein]-L-cysteine + a 4-thiouridine in tRNA + 2 oxidized [2Fe-2S]-[ferredoxin] + AMP + diphosphate</text>
        <dbReference type="Rhea" id="RHEA:24176"/>
        <dbReference type="Rhea" id="RHEA-COMP:10000"/>
        <dbReference type="Rhea" id="RHEA-COMP:10001"/>
        <dbReference type="Rhea" id="RHEA-COMP:13337"/>
        <dbReference type="Rhea" id="RHEA-COMP:13338"/>
        <dbReference type="Rhea" id="RHEA-COMP:13339"/>
        <dbReference type="Rhea" id="RHEA-COMP:13340"/>
        <dbReference type="ChEBI" id="CHEBI:15378"/>
        <dbReference type="ChEBI" id="CHEBI:29950"/>
        <dbReference type="ChEBI" id="CHEBI:30616"/>
        <dbReference type="ChEBI" id="CHEBI:33019"/>
        <dbReference type="ChEBI" id="CHEBI:33737"/>
        <dbReference type="ChEBI" id="CHEBI:33738"/>
        <dbReference type="ChEBI" id="CHEBI:61963"/>
        <dbReference type="ChEBI" id="CHEBI:65315"/>
        <dbReference type="ChEBI" id="CHEBI:136798"/>
        <dbReference type="ChEBI" id="CHEBI:456215"/>
        <dbReference type="EC" id="2.8.1.4"/>
    </reaction>
</comment>
<feature type="domain" description="THUMP" evidence="10">
    <location>
        <begin position="64"/>
        <end position="167"/>
    </location>
</feature>
<keyword evidence="5 9" id="KW-0547">Nucleotide-binding</keyword>
<comment type="pathway">
    <text evidence="9">Cofactor biosynthesis; thiamine diphosphate biosynthesis.</text>
</comment>
<dbReference type="SMART" id="SM00981">
    <property type="entry name" value="THUMP"/>
    <property type="match status" value="1"/>
</dbReference>
<dbReference type="PANTHER" id="PTHR43209:SF1">
    <property type="entry name" value="TRNA SULFURTRANSFERASE"/>
    <property type="match status" value="1"/>
</dbReference>
<dbReference type="Pfam" id="PF02926">
    <property type="entry name" value="THUMP"/>
    <property type="match status" value="1"/>
</dbReference>
<dbReference type="PANTHER" id="PTHR43209">
    <property type="entry name" value="TRNA SULFURTRANSFERASE"/>
    <property type="match status" value="1"/>
</dbReference>
<evidence type="ECO:0000256" key="1">
    <source>
        <dbReference type="ARBA" id="ARBA00004496"/>
    </source>
</evidence>
<feature type="binding site" evidence="9">
    <location>
        <position position="298"/>
    </location>
    <ligand>
        <name>ATP</name>
        <dbReference type="ChEBI" id="CHEBI:30616"/>
    </ligand>
</feature>
<dbReference type="Pfam" id="PF22025">
    <property type="entry name" value="ThiI_fer"/>
    <property type="match status" value="1"/>
</dbReference>
<comment type="subcellular location">
    <subcellularLocation>
        <location evidence="1 9">Cytoplasm</location>
    </subcellularLocation>
</comment>
<keyword evidence="4 9" id="KW-0808">Transferase</keyword>
<gene>
    <name evidence="9 11" type="primary">thiI</name>
    <name evidence="11" type="ORF">EYH02_03745</name>
</gene>
<keyword evidence="6 9" id="KW-0067">ATP-binding</keyword>
<keyword evidence="7 9" id="KW-0694">RNA-binding</keyword>
<comment type="caution">
    <text evidence="9">Lacks conserved residue(s) required for the propagation of feature annotation.</text>
</comment>
<evidence type="ECO:0000259" key="10">
    <source>
        <dbReference type="PROSITE" id="PS51165"/>
    </source>
</evidence>
<dbReference type="UniPathway" id="UPA00060"/>
<comment type="caution">
    <text evidence="11">The sequence shown here is derived from an EMBL/GenBank/DDBJ whole genome shotgun (WGS) entry which is preliminary data.</text>
</comment>
<comment type="function">
    <text evidence="9">Catalyzes the ATP-dependent transfer of a sulfur to tRNA to produce 4-thiouridine in position 8 of tRNAs, which functions as a near-UV photosensor. Also catalyzes the transfer of sulfur to the sulfur carrier protein ThiS, forming ThiS-thiocarboxylate. This is a step in the synthesis of thiazole, in the thiamine biosynthesis pathway. The sulfur is donated as persulfide by IscS.</text>
</comment>
<dbReference type="NCBIfam" id="TIGR00342">
    <property type="entry name" value="tRNA uracil 4-sulfurtransferase ThiI"/>
    <property type="match status" value="1"/>
</dbReference>
<comment type="catalytic activity">
    <reaction evidence="9">
        <text>[ThiS sulfur-carrier protein]-C-terminal Gly-Gly-AMP + S-sulfanyl-L-cysteinyl-[cysteine desulfurase] + AH2 = [ThiS sulfur-carrier protein]-C-terminal-Gly-aminoethanethioate + L-cysteinyl-[cysteine desulfurase] + A + AMP + 2 H(+)</text>
        <dbReference type="Rhea" id="RHEA:43340"/>
        <dbReference type="Rhea" id="RHEA-COMP:12157"/>
        <dbReference type="Rhea" id="RHEA-COMP:12158"/>
        <dbReference type="Rhea" id="RHEA-COMP:12910"/>
        <dbReference type="Rhea" id="RHEA-COMP:19908"/>
        <dbReference type="ChEBI" id="CHEBI:13193"/>
        <dbReference type="ChEBI" id="CHEBI:15378"/>
        <dbReference type="ChEBI" id="CHEBI:17499"/>
        <dbReference type="ChEBI" id="CHEBI:29950"/>
        <dbReference type="ChEBI" id="CHEBI:61963"/>
        <dbReference type="ChEBI" id="CHEBI:90618"/>
        <dbReference type="ChEBI" id="CHEBI:232372"/>
        <dbReference type="ChEBI" id="CHEBI:456215"/>
    </reaction>
</comment>